<keyword evidence="7" id="KW-1185">Reference proteome</keyword>
<protein>
    <submittedName>
        <fullName evidence="6">HK97 family phage prohead protease</fullName>
    </submittedName>
</protein>
<dbReference type="EMBL" id="CP126980">
    <property type="protein sequence ID" value="WIM97694.1"/>
    <property type="molecule type" value="Genomic_DNA"/>
</dbReference>
<sequence>MTTPTITLPGLHVVRSTLARVDLRAADDDAQAEREGLGLMDVRFSPFNTWYRIDSWWEGSFMERTVPGAFKRTFAAHRQAKNVDAHNIKTMFNHGQDLTIGQKLLGTIDEIAEDADGARSSVWLWDTSYNRDLLPGLREAAYGSSFMFQVIREEWNEEPEKSDDNPDGIPERTIREARVFEAGPVTWPASPTATAGMRCWSDTETYYDQLERNDPSRVQRMRSQITALRSAGPAQQGTPAGPGPATARPTDSARSHSAGLTPAQRRERLYPTLKG</sequence>
<name>A0ABY8WN00_9ACTN</name>
<reference evidence="6 7" key="1">
    <citation type="submission" date="2023-06" db="EMBL/GenBank/DDBJ databases">
        <authorList>
            <person name="Yushchuk O."/>
            <person name="Binda E."/>
            <person name="Ruckert-Reed C."/>
            <person name="Fedorenko V."/>
            <person name="Kalinowski J."/>
            <person name="Marinelli F."/>
        </authorList>
    </citation>
    <scope>NUCLEOTIDE SEQUENCE [LARGE SCALE GENOMIC DNA]</scope>
    <source>
        <strain evidence="6 7">NRRL 3884</strain>
    </source>
</reference>
<gene>
    <name evidence="6" type="ORF">ACTOB_001242</name>
</gene>
<keyword evidence="1" id="KW-1188">Viral release from host cell</keyword>
<evidence type="ECO:0000256" key="3">
    <source>
        <dbReference type="ARBA" id="ARBA00022801"/>
    </source>
</evidence>
<evidence type="ECO:0000313" key="7">
    <source>
        <dbReference type="Proteomes" id="UP001240150"/>
    </source>
</evidence>
<feature type="domain" description="Prohead serine protease" evidence="5">
    <location>
        <begin position="48"/>
        <end position="197"/>
    </location>
</feature>
<keyword evidence="2 6" id="KW-0645">Protease</keyword>
<feature type="compositionally biased region" description="Low complexity" evidence="4">
    <location>
        <begin position="231"/>
        <end position="247"/>
    </location>
</feature>
<dbReference type="GO" id="GO:0006508">
    <property type="term" value="P:proteolysis"/>
    <property type="evidence" value="ECO:0007669"/>
    <property type="project" value="UniProtKB-KW"/>
</dbReference>
<evidence type="ECO:0000313" key="6">
    <source>
        <dbReference type="EMBL" id="WIM97694.1"/>
    </source>
</evidence>
<dbReference type="GO" id="GO:0008233">
    <property type="term" value="F:peptidase activity"/>
    <property type="evidence" value="ECO:0007669"/>
    <property type="project" value="UniProtKB-KW"/>
</dbReference>
<accession>A0ABY8WN00</accession>
<keyword evidence="3" id="KW-0378">Hydrolase</keyword>
<evidence type="ECO:0000256" key="2">
    <source>
        <dbReference type="ARBA" id="ARBA00022670"/>
    </source>
</evidence>
<evidence type="ECO:0000256" key="1">
    <source>
        <dbReference type="ARBA" id="ARBA00022612"/>
    </source>
</evidence>
<dbReference type="InterPro" id="IPR054613">
    <property type="entry name" value="Peptidase_S78_dom"/>
</dbReference>
<evidence type="ECO:0000256" key="4">
    <source>
        <dbReference type="SAM" id="MobiDB-lite"/>
    </source>
</evidence>
<proteinExistence type="predicted"/>
<dbReference type="Proteomes" id="UP001240150">
    <property type="component" value="Chromosome"/>
</dbReference>
<dbReference type="RefSeq" id="WP_284919090.1">
    <property type="nucleotide sequence ID" value="NZ_CP126980.1"/>
</dbReference>
<evidence type="ECO:0000259" key="5">
    <source>
        <dbReference type="Pfam" id="PF04586"/>
    </source>
</evidence>
<organism evidence="6 7">
    <name type="scientific">Actinoplanes oblitus</name>
    <dbReference type="NCBI Taxonomy" id="3040509"/>
    <lineage>
        <taxon>Bacteria</taxon>
        <taxon>Bacillati</taxon>
        <taxon>Actinomycetota</taxon>
        <taxon>Actinomycetes</taxon>
        <taxon>Micromonosporales</taxon>
        <taxon>Micromonosporaceae</taxon>
        <taxon>Actinoplanes</taxon>
    </lineage>
</organism>
<dbReference type="Pfam" id="PF04586">
    <property type="entry name" value="Peptidase_S78"/>
    <property type="match status" value="1"/>
</dbReference>
<feature type="region of interest" description="Disordered" evidence="4">
    <location>
        <begin position="227"/>
        <end position="275"/>
    </location>
</feature>